<organism evidence="2 3">
    <name type="scientific">Natrinema pallidum DSM 3751</name>
    <dbReference type="NCBI Taxonomy" id="1227495"/>
    <lineage>
        <taxon>Archaea</taxon>
        <taxon>Methanobacteriati</taxon>
        <taxon>Methanobacteriota</taxon>
        <taxon>Stenosarchaea group</taxon>
        <taxon>Halobacteria</taxon>
        <taxon>Halobacteriales</taxon>
        <taxon>Natrialbaceae</taxon>
        <taxon>Natrinema</taxon>
    </lineage>
</organism>
<feature type="region of interest" description="Disordered" evidence="1">
    <location>
        <begin position="73"/>
        <end position="94"/>
    </location>
</feature>
<reference evidence="2 3" key="1">
    <citation type="journal article" date="2014" name="PLoS Genet.">
        <title>Phylogenetically driven sequencing of extremely halophilic archaea reveals strategies for static and dynamic osmo-response.</title>
        <authorList>
            <person name="Becker E.A."/>
            <person name="Seitzer P.M."/>
            <person name="Tritt A."/>
            <person name="Larsen D."/>
            <person name="Krusor M."/>
            <person name="Yao A.I."/>
            <person name="Wu D."/>
            <person name="Madern D."/>
            <person name="Eisen J.A."/>
            <person name="Darling A.E."/>
            <person name="Facciotti M.T."/>
        </authorList>
    </citation>
    <scope>NUCLEOTIDE SEQUENCE [LARGE SCALE GENOMIC DNA]</scope>
    <source>
        <strain evidence="2 3">DSM 3751</strain>
    </source>
</reference>
<dbReference type="EMBL" id="AOII01000113">
    <property type="protein sequence ID" value="ELY72008.1"/>
    <property type="molecule type" value="Genomic_DNA"/>
</dbReference>
<proteinExistence type="predicted"/>
<evidence type="ECO:0000256" key="1">
    <source>
        <dbReference type="SAM" id="MobiDB-lite"/>
    </source>
</evidence>
<gene>
    <name evidence="2" type="ORF">C487_19348</name>
</gene>
<accession>L9YGH2</accession>
<dbReference type="AlphaFoldDB" id="L9YGH2"/>
<name>L9YGH2_9EURY</name>
<comment type="caution">
    <text evidence="2">The sequence shown here is derived from an EMBL/GenBank/DDBJ whole genome shotgun (WGS) entry which is preliminary data.</text>
</comment>
<sequence length="94" mass="10414">MSVIGRFVVYDPFTAREPFQLLRNVMSPLAREGTVYSSRSEALRDRSVDSPAGAIFSVPHRIHDLELPLLGVGRSSKNSSTEPNVYYGRNETGS</sequence>
<protein>
    <submittedName>
        <fullName evidence="2">Uncharacterized protein</fullName>
    </submittedName>
</protein>
<evidence type="ECO:0000313" key="3">
    <source>
        <dbReference type="Proteomes" id="UP000011618"/>
    </source>
</evidence>
<evidence type="ECO:0000313" key="2">
    <source>
        <dbReference type="EMBL" id="ELY72008.1"/>
    </source>
</evidence>
<dbReference type="Proteomes" id="UP000011618">
    <property type="component" value="Unassembled WGS sequence"/>
</dbReference>